<evidence type="ECO:0000313" key="3">
    <source>
        <dbReference type="Proteomes" id="UP000324800"/>
    </source>
</evidence>
<protein>
    <submittedName>
        <fullName evidence="2">Uncharacterized protein</fullName>
    </submittedName>
</protein>
<evidence type="ECO:0000256" key="1">
    <source>
        <dbReference type="SAM" id="MobiDB-lite"/>
    </source>
</evidence>
<organism evidence="2 3">
    <name type="scientific">Streblomastix strix</name>
    <dbReference type="NCBI Taxonomy" id="222440"/>
    <lineage>
        <taxon>Eukaryota</taxon>
        <taxon>Metamonada</taxon>
        <taxon>Preaxostyla</taxon>
        <taxon>Oxymonadida</taxon>
        <taxon>Streblomastigidae</taxon>
        <taxon>Streblomastix</taxon>
    </lineage>
</organism>
<proteinExistence type="predicted"/>
<accession>A0A5J4RN73</accession>
<name>A0A5J4RN73_9EUKA</name>
<comment type="caution">
    <text evidence="2">The sequence shown here is derived from an EMBL/GenBank/DDBJ whole genome shotgun (WGS) entry which is preliminary data.</text>
</comment>
<feature type="non-terminal residue" evidence="2">
    <location>
        <position position="174"/>
    </location>
</feature>
<feature type="compositionally biased region" description="Basic residues" evidence="1">
    <location>
        <begin position="112"/>
        <end position="123"/>
    </location>
</feature>
<feature type="region of interest" description="Disordered" evidence="1">
    <location>
        <begin position="109"/>
        <end position="130"/>
    </location>
</feature>
<dbReference type="EMBL" id="SNRW01041956">
    <property type="protein sequence ID" value="KAA6334570.1"/>
    <property type="molecule type" value="Genomic_DNA"/>
</dbReference>
<dbReference type="AlphaFoldDB" id="A0A5J4RN73"/>
<feature type="region of interest" description="Disordered" evidence="1">
    <location>
        <begin position="32"/>
        <end position="56"/>
    </location>
</feature>
<gene>
    <name evidence="2" type="ORF">EZS28_053053</name>
</gene>
<feature type="compositionally biased region" description="Low complexity" evidence="1">
    <location>
        <begin position="32"/>
        <end position="48"/>
    </location>
</feature>
<evidence type="ECO:0000313" key="2">
    <source>
        <dbReference type="EMBL" id="KAA6334570.1"/>
    </source>
</evidence>
<sequence>MIYLLEDMGSSFGLLDQERAYGAQFVFKQQMSSPRESNSTQQSSSSSQDPFESNNIRRDVINMFDEERREILAKLNFKNTGIDPQDSDLELKIQILSVYLINKAKHPEMSSKTRKVKEKKQKSPRIEPDDALHESLQLGNQFIRMIKDVVAVSRDIDEPLAPKTKVKLRRFQKI</sequence>
<reference evidence="2 3" key="1">
    <citation type="submission" date="2019-03" db="EMBL/GenBank/DDBJ databases">
        <title>Single cell metagenomics reveals metabolic interactions within the superorganism composed of flagellate Streblomastix strix and complex community of Bacteroidetes bacteria on its surface.</title>
        <authorList>
            <person name="Treitli S.C."/>
            <person name="Kolisko M."/>
            <person name="Husnik F."/>
            <person name="Keeling P."/>
            <person name="Hampl V."/>
        </authorList>
    </citation>
    <scope>NUCLEOTIDE SEQUENCE [LARGE SCALE GENOMIC DNA]</scope>
    <source>
        <strain evidence="2">ST1C</strain>
    </source>
</reference>
<dbReference type="Proteomes" id="UP000324800">
    <property type="component" value="Unassembled WGS sequence"/>
</dbReference>